<dbReference type="InterPro" id="IPR006564">
    <property type="entry name" value="Znf_PMZ"/>
</dbReference>
<dbReference type="InterPro" id="IPR007527">
    <property type="entry name" value="Znf_SWIM"/>
</dbReference>
<dbReference type="Pfam" id="PF03108">
    <property type="entry name" value="DBD_Tnp_Mut"/>
    <property type="match status" value="1"/>
</dbReference>
<keyword evidence="5" id="KW-0238">DNA-binding</keyword>
<comment type="caution">
    <text evidence="11">The sequence shown here is derived from an EMBL/GenBank/DDBJ whole genome shotgun (WGS) entry which is preliminary data.</text>
</comment>
<dbReference type="PROSITE" id="PS50158">
    <property type="entry name" value="ZF_CCHC"/>
    <property type="match status" value="1"/>
</dbReference>
<dbReference type="GO" id="GO:0004803">
    <property type="term" value="F:transposase activity"/>
    <property type="evidence" value="ECO:0007669"/>
    <property type="project" value="InterPro"/>
</dbReference>
<dbReference type="InterPro" id="IPR036875">
    <property type="entry name" value="Znf_CCHC_sf"/>
</dbReference>
<dbReference type="GO" id="GO:0006313">
    <property type="term" value="P:DNA transposition"/>
    <property type="evidence" value="ECO:0007669"/>
    <property type="project" value="InterPro"/>
</dbReference>
<feature type="region of interest" description="Disordered" evidence="8">
    <location>
        <begin position="608"/>
        <end position="640"/>
    </location>
</feature>
<evidence type="ECO:0000256" key="8">
    <source>
        <dbReference type="SAM" id="MobiDB-lite"/>
    </source>
</evidence>
<proteinExistence type="predicted"/>
<keyword evidence="4" id="KW-0862">Zinc</keyword>
<keyword evidence="3 7" id="KW-0863">Zinc-finger</keyword>
<accession>A0AAW2WAV5</accession>
<feature type="compositionally biased region" description="Acidic residues" evidence="8">
    <location>
        <begin position="38"/>
        <end position="62"/>
    </location>
</feature>
<evidence type="ECO:0008006" key="12">
    <source>
        <dbReference type="Google" id="ProtNLM"/>
    </source>
</evidence>
<dbReference type="EMBL" id="JACGWJ010000002">
    <property type="protein sequence ID" value="KAL0437231.1"/>
    <property type="molecule type" value="Genomic_DNA"/>
</dbReference>
<evidence type="ECO:0000313" key="11">
    <source>
        <dbReference type="EMBL" id="KAL0437231.1"/>
    </source>
</evidence>
<feature type="region of interest" description="Disordered" evidence="8">
    <location>
        <begin position="653"/>
        <end position="672"/>
    </location>
</feature>
<dbReference type="SUPFAM" id="SSF57756">
    <property type="entry name" value="Retrovirus zinc finger-like domains"/>
    <property type="match status" value="1"/>
</dbReference>
<feature type="domain" description="CCHC-type" evidence="9">
    <location>
        <begin position="653"/>
        <end position="668"/>
    </location>
</feature>
<dbReference type="PROSITE" id="PS01007">
    <property type="entry name" value="TRANSPOSASE_MUTATOR"/>
    <property type="match status" value="1"/>
</dbReference>
<evidence type="ECO:0000259" key="9">
    <source>
        <dbReference type="PROSITE" id="PS50158"/>
    </source>
</evidence>
<dbReference type="PANTHER" id="PTHR31973:SF191">
    <property type="entry name" value="OS05G0489400 PROTEIN"/>
    <property type="match status" value="1"/>
</dbReference>
<dbReference type="AlphaFoldDB" id="A0AAW2WAV5"/>
<reference evidence="11" key="1">
    <citation type="submission" date="2020-06" db="EMBL/GenBank/DDBJ databases">
        <authorList>
            <person name="Li T."/>
            <person name="Hu X."/>
            <person name="Zhang T."/>
            <person name="Song X."/>
            <person name="Zhang H."/>
            <person name="Dai N."/>
            <person name="Sheng W."/>
            <person name="Hou X."/>
            <person name="Wei L."/>
        </authorList>
    </citation>
    <scope>NUCLEOTIDE SEQUENCE</scope>
    <source>
        <strain evidence="11">G02</strain>
        <tissue evidence="11">Leaf</tissue>
    </source>
</reference>
<feature type="region of interest" description="Disordered" evidence="8">
    <location>
        <begin position="1"/>
        <end position="83"/>
    </location>
</feature>
<feature type="compositionally biased region" description="Acidic residues" evidence="8">
    <location>
        <begin position="1"/>
        <end position="28"/>
    </location>
</feature>
<dbReference type="InterPro" id="IPR001207">
    <property type="entry name" value="Transposase_mutator"/>
</dbReference>
<name>A0AAW2WAV5_SESRA</name>
<sequence>MGEGDGGQEEFFDSDYESEEDKNEEEGRDEGTRRIEEQIVEDTSDSSEDDGEVDVVENDGDLDEGRDSEGEGPSNPVFNPEETYDPTFEIGMLFSNKKEFKKALQSYAIKTKRTVKFTKNDKVRIYAQCGNSECGWKMHAIKIKDEETFQINLLQSHHSCPEIFHVKNMKTNWLKDKYLQKFKSDPKRCVKGFRVDIINELRVNVSKNQAYRAKKAALKEIEGSPEWQYSRLWAAEMRNEPLLDYTVIIGTDQQMKDERFNRFYVCFGALKKGFQSGCRPIIGVDGCHLKGPHGGILLTAIGVDPNNNLFPIAYAVVNKECRETWEWFLIVLKHDLNIVRDYEFTFMSDKQKGLMQALEEVFPGSDHRCCVRHLHNNFKHAGFRGQGFKIALWNAAKACTVGEWKMRMQEMKNLSHAAHDWFTDKPAVQWSRSHFSEISICDMLLNNVCETFNACILDAREKLILTMLEWIREYLMRRMQENRDRCATKWKNKLCPKIQQILQKQINKISDCMPIKADDQHYQVSCFDGSQHVVDLGIKSCSCRKWQLSGIPCKHACCAIYHQKHYPVDYVAECYSVETYKNVYAPAILPMSHEGLWSESYIIPPLPPNFGRGAGRPAKARRRESDEPTLKNKKKSKRKQILKIRRHQTTIHCRTCGEPGHNTSKCPERMPVQEGGLADTEHEHGPHNQTVGKRKIGEGALEDVAEQSAATGGLADIEQEHGPHNQTVGKRKIGESTLEDVAEQSVAAETEQPTILPPLQALTEDEHCPEACVTQDEVQFQAPIGPVYVSGPSMYQQLAMSNPQPRVQIRAPPPFRGRQILPSFSTTSRAQSGNIHPIVTDRGKKFLDLSQFKKRML</sequence>
<evidence type="ECO:0000256" key="2">
    <source>
        <dbReference type="ARBA" id="ARBA00022723"/>
    </source>
</evidence>
<evidence type="ECO:0000256" key="5">
    <source>
        <dbReference type="ARBA" id="ARBA00023125"/>
    </source>
</evidence>
<keyword evidence="2" id="KW-0479">Metal-binding</keyword>
<dbReference type="GO" id="GO:0003677">
    <property type="term" value="F:DNA binding"/>
    <property type="evidence" value="ECO:0007669"/>
    <property type="project" value="UniProtKB-KW"/>
</dbReference>
<dbReference type="PANTHER" id="PTHR31973">
    <property type="entry name" value="POLYPROTEIN, PUTATIVE-RELATED"/>
    <property type="match status" value="1"/>
</dbReference>
<dbReference type="InterPro" id="IPR001878">
    <property type="entry name" value="Znf_CCHC"/>
</dbReference>
<evidence type="ECO:0000256" key="1">
    <source>
        <dbReference type="ARBA" id="ARBA00022578"/>
    </source>
</evidence>
<keyword evidence="6" id="KW-0233">DNA recombination</keyword>
<dbReference type="InterPro" id="IPR004332">
    <property type="entry name" value="Transposase_MuDR"/>
</dbReference>
<keyword evidence="1" id="KW-0815">Transposition</keyword>
<dbReference type="Pfam" id="PF10551">
    <property type="entry name" value="MULE"/>
    <property type="match status" value="1"/>
</dbReference>
<dbReference type="Pfam" id="PF04434">
    <property type="entry name" value="SWIM"/>
    <property type="match status" value="1"/>
</dbReference>
<evidence type="ECO:0000259" key="10">
    <source>
        <dbReference type="PROSITE" id="PS50966"/>
    </source>
</evidence>
<dbReference type="SMART" id="SM00575">
    <property type="entry name" value="ZnF_PMZ"/>
    <property type="match status" value="1"/>
</dbReference>
<gene>
    <name evidence="11" type="ORF">Sradi_0431000</name>
</gene>
<feature type="compositionally biased region" description="Basic residues" evidence="8">
    <location>
        <begin position="631"/>
        <end position="640"/>
    </location>
</feature>
<evidence type="ECO:0000256" key="4">
    <source>
        <dbReference type="ARBA" id="ARBA00022833"/>
    </source>
</evidence>
<reference evidence="11" key="2">
    <citation type="journal article" date="2024" name="Plant">
        <title>Genomic evolution and insights into agronomic trait innovations of Sesamum species.</title>
        <authorList>
            <person name="Miao H."/>
            <person name="Wang L."/>
            <person name="Qu L."/>
            <person name="Liu H."/>
            <person name="Sun Y."/>
            <person name="Le M."/>
            <person name="Wang Q."/>
            <person name="Wei S."/>
            <person name="Zheng Y."/>
            <person name="Lin W."/>
            <person name="Duan Y."/>
            <person name="Cao H."/>
            <person name="Xiong S."/>
            <person name="Wang X."/>
            <person name="Wei L."/>
            <person name="Li C."/>
            <person name="Ma Q."/>
            <person name="Ju M."/>
            <person name="Zhao R."/>
            <person name="Li G."/>
            <person name="Mu C."/>
            <person name="Tian Q."/>
            <person name="Mei H."/>
            <person name="Zhang T."/>
            <person name="Gao T."/>
            <person name="Zhang H."/>
        </authorList>
    </citation>
    <scope>NUCLEOTIDE SEQUENCE</scope>
    <source>
        <strain evidence="11">G02</strain>
    </source>
</reference>
<evidence type="ECO:0000256" key="6">
    <source>
        <dbReference type="ARBA" id="ARBA00023172"/>
    </source>
</evidence>
<dbReference type="PROSITE" id="PS50966">
    <property type="entry name" value="ZF_SWIM"/>
    <property type="match status" value="1"/>
</dbReference>
<evidence type="ECO:0000256" key="7">
    <source>
        <dbReference type="PROSITE-ProRule" id="PRU00047"/>
    </source>
</evidence>
<feature type="domain" description="SWIM-type" evidence="10">
    <location>
        <begin position="532"/>
        <end position="564"/>
    </location>
</feature>
<protein>
    <recommendedName>
        <fullName evidence="12">CCHC-type domain-containing protein</fullName>
    </recommendedName>
</protein>
<evidence type="ECO:0000256" key="3">
    <source>
        <dbReference type="ARBA" id="ARBA00022771"/>
    </source>
</evidence>
<dbReference type="GO" id="GO:0008270">
    <property type="term" value="F:zinc ion binding"/>
    <property type="evidence" value="ECO:0007669"/>
    <property type="project" value="UniProtKB-KW"/>
</dbReference>
<dbReference type="InterPro" id="IPR018289">
    <property type="entry name" value="MULE_transposase_dom"/>
</dbReference>
<organism evidence="11">
    <name type="scientific">Sesamum radiatum</name>
    <name type="common">Black benniseed</name>
    <dbReference type="NCBI Taxonomy" id="300843"/>
    <lineage>
        <taxon>Eukaryota</taxon>
        <taxon>Viridiplantae</taxon>
        <taxon>Streptophyta</taxon>
        <taxon>Embryophyta</taxon>
        <taxon>Tracheophyta</taxon>
        <taxon>Spermatophyta</taxon>
        <taxon>Magnoliopsida</taxon>
        <taxon>eudicotyledons</taxon>
        <taxon>Gunneridae</taxon>
        <taxon>Pentapetalae</taxon>
        <taxon>asterids</taxon>
        <taxon>lamiids</taxon>
        <taxon>Lamiales</taxon>
        <taxon>Pedaliaceae</taxon>
        <taxon>Sesamum</taxon>
    </lineage>
</organism>